<dbReference type="GO" id="GO:0051539">
    <property type="term" value="F:4 iron, 4 sulfur cluster binding"/>
    <property type="evidence" value="ECO:0007669"/>
    <property type="project" value="UniProtKB-KW"/>
</dbReference>
<keyword evidence="3" id="KW-0560">Oxidoreductase</keyword>
<dbReference type="Gene3D" id="3.50.50.60">
    <property type="entry name" value="FAD/NAD(P)-binding domain"/>
    <property type="match status" value="1"/>
</dbReference>
<keyword evidence="5" id="KW-0411">Iron-sulfur</keyword>
<dbReference type="InterPro" id="IPR036188">
    <property type="entry name" value="FAD/NAD-bd_sf"/>
</dbReference>
<dbReference type="KEGG" id="cmr:Cycma_3892"/>
<evidence type="ECO:0000313" key="7">
    <source>
        <dbReference type="Proteomes" id="UP000001635"/>
    </source>
</evidence>
<keyword evidence="2" id="KW-0479">Metal-binding</keyword>
<evidence type="ECO:0000256" key="5">
    <source>
        <dbReference type="ARBA" id="ARBA00023014"/>
    </source>
</evidence>
<dbReference type="Pfam" id="PF12831">
    <property type="entry name" value="FAD_oxidored"/>
    <property type="match status" value="1"/>
</dbReference>
<evidence type="ECO:0000256" key="1">
    <source>
        <dbReference type="ARBA" id="ARBA00022485"/>
    </source>
</evidence>
<dbReference type="HOGENOM" id="CLU_045820_1_0_10"/>
<sequence length="456" mass="49683">MKRRDMIATMGTLSLGVATSPFAKGDVLKEPYKVVQKNIITDIVVVGGGTAGAVAAIQAGREGQKVTLIECVSQLGGTTTTAGVAFPGIFFAWGKQIIGGIGWEMVQEAVALNGDTLPNFSVPHGRWHWKHQVRLNGPLYSILIEQKCVEAGVDLRYYETPTRIAFKNGFWEMETVGKGITTKIKCKQIIDCSGNAIAANIAGFDLLRESETQPGTLIFRLGGYDMEALDLDMIKREYEEAIDRGQLVREEFRGNIVGLLSTKGDNIQHIRGADSTTSESHTVANIQARSSLLKHLKFLRGLPGCENIVIEDMRTEIGIRETYRIDGLYQITHEDYTSGKVFEDSLSYSYYPIDLHIIEHGVTPKQLSDGVVATVPLRALIPKNSKNFMVAGRCLSSDRLANSALRVQASSMGMGQVAGATASVACRRNVSPADVSLEEVRQILRNHGAIVPTVAS</sequence>
<dbReference type="GO" id="GO:0046872">
    <property type="term" value="F:metal ion binding"/>
    <property type="evidence" value="ECO:0007669"/>
    <property type="project" value="UniProtKB-KW"/>
</dbReference>
<dbReference type="GO" id="GO:0016491">
    <property type="term" value="F:oxidoreductase activity"/>
    <property type="evidence" value="ECO:0007669"/>
    <property type="project" value="UniProtKB-KW"/>
</dbReference>
<protein>
    <submittedName>
        <fullName evidence="6">Fumarate reductase/succinate dehydrogenase flavoprotein domain protein</fullName>
    </submittedName>
</protein>
<dbReference type="OrthoDB" id="9777740at2"/>
<name>G0J5G5_CYCMS</name>
<organism evidence="6 7">
    <name type="scientific">Cyclobacterium marinum (strain ATCC 25205 / DSM 745 / LMG 13164 / NCIMB 1802)</name>
    <name type="common">Flectobacillus marinus</name>
    <dbReference type="NCBI Taxonomy" id="880070"/>
    <lineage>
        <taxon>Bacteria</taxon>
        <taxon>Pseudomonadati</taxon>
        <taxon>Bacteroidota</taxon>
        <taxon>Cytophagia</taxon>
        <taxon>Cytophagales</taxon>
        <taxon>Cyclobacteriaceae</taxon>
        <taxon>Cyclobacterium</taxon>
    </lineage>
</organism>
<reference evidence="7" key="1">
    <citation type="submission" date="2011-07" db="EMBL/GenBank/DDBJ databases">
        <title>The complete genome of Cyclobacterium marinum DSM 745.</title>
        <authorList>
            <person name="Lucas S."/>
            <person name="Han J."/>
            <person name="Lapidus A."/>
            <person name="Bruce D."/>
            <person name="Goodwin L."/>
            <person name="Pitluck S."/>
            <person name="Peters L."/>
            <person name="Kyrpides N."/>
            <person name="Mavromatis K."/>
            <person name="Ivanova N."/>
            <person name="Ovchinnikova G."/>
            <person name="Chertkov O."/>
            <person name="Detter J.C."/>
            <person name="Tapia R."/>
            <person name="Han C."/>
            <person name="Land M."/>
            <person name="Hauser L."/>
            <person name="Markowitz V."/>
            <person name="Cheng J.-F."/>
            <person name="Hugenholtz P."/>
            <person name="Woyke T."/>
            <person name="Wu D."/>
            <person name="Tindall B."/>
            <person name="Schuetze A."/>
            <person name="Brambilla E."/>
            <person name="Klenk H.-P."/>
            <person name="Eisen J.A."/>
        </authorList>
    </citation>
    <scope>NUCLEOTIDE SEQUENCE [LARGE SCALE GENOMIC DNA]</scope>
    <source>
        <strain evidence="7">ATCC 25205 / DSM 745 / LMG 13164 / NCIMB 1802</strain>
    </source>
</reference>
<dbReference type="EMBL" id="CP002955">
    <property type="protein sequence ID" value="AEL27601.1"/>
    <property type="molecule type" value="Genomic_DNA"/>
</dbReference>
<keyword evidence="7" id="KW-1185">Reference proteome</keyword>
<evidence type="ECO:0000256" key="3">
    <source>
        <dbReference type="ARBA" id="ARBA00023002"/>
    </source>
</evidence>
<keyword evidence="4" id="KW-0408">Iron</keyword>
<evidence type="ECO:0000256" key="2">
    <source>
        <dbReference type="ARBA" id="ARBA00022723"/>
    </source>
</evidence>
<keyword evidence="1" id="KW-0004">4Fe-4S</keyword>
<dbReference type="PANTHER" id="PTHR43498">
    <property type="entry name" value="FERREDOXIN:COB-COM HETERODISULFIDE REDUCTASE SUBUNIT A"/>
    <property type="match status" value="1"/>
</dbReference>
<dbReference type="InterPro" id="IPR039650">
    <property type="entry name" value="HdrA-like"/>
</dbReference>
<dbReference type="RefSeq" id="WP_014021886.1">
    <property type="nucleotide sequence ID" value="NC_015914.1"/>
</dbReference>
<dbReference type="PANTHER" id="PTHR43498:SF1">
    <property type="entry name" value="COB--COM HETERODISULFIDE REDUCTASE IRON-SULFUR SUBUNIT A"/>
    <property type="match status" value="1"/>
</dbReference>
<accession>G0J5G5</accession>
<dbReference type="Proteomes" id="UP000001635">
    <property type="component" value="Chromosome"/>
</dbReference>
<dbReference type="SUPFAM" id="SSF51905">
    <property type="entry name" value="FAD/NAD(P)-binding domain"/>
    <property type="match status" value="1"/>
</dbReference>
<evidence type="ECO:0000256" key="4">
    <source>
        <dbReference type="ARBA" id="ARBA00023004"/>
    </source>
</evidence>
<dbReference type="eggNOG" id="COG0492">
    <property type="taxonomic scope" value="Bacteria"/>
</dbReference>
<proteinExistence type="predicted"/>
<dbReference type="STRING" id="880070.Cycma_3892"/>
<evidence type="ECO:0000313" key="6">
    <source>
        <dbReference type="EMBL" id="AEL27601.1"/>
    </source>
</evidence>
<dbReference type="AlphaFoldDB" id="G0J5G5"/>
<gene>
    <name evidence="6" type="ordered locus">Cycma_3892</name>
</gene>